<protein>
    <submittedName>
        <fullName evidence="1">Uncharacterized protein</fullName>
    </submittedName>
</protein>
<sequence length="49" mass="5434">MENAVLFFDDFAFVFDGISDCLFAETEGKKAAEGVGISCVRDWNGERIL</sequence>
<dbReference type="AlphaFoldDB" id="A0A7T3RCH3"/>
<name>A0A7T3RCH3_9SPIR</name>
<dbReference type="EMBL" id="CP064936">
    <property type="protein sequence ID" value="QQA00562.1"/>
    <property type="molecule type" value="Genomic_DNA"/>
</dbReference>
<dbReference type="Proteomes" id="UP000595224">
    <property type="component" value="Chromosome"/>
</dbReference>
<dbReference type="RefSeq" id="WP_198442288.1">
    <property type="nucleotide sequence ID" value="NZ_CBCSHE010000009.1"/>
</dbReference>
<evidence type="ECO:0000313" key="1">
    <source>
        <dbReference type="EMBL" id="QQA00562.1"/>
    </source>
</evidence>
<accession>A0A7T3RCH3</accession>
<evidence type="ECO:0000313" key="2">
    <source>
        <dbReference type="Proteomes" id="UP000595224"/>
    </source>
</evidence>
<dbReference type="KEGG" id="tper:IWA51_09855"/>
<gene>
    <name evidence="1" type="ORF">IWA51_09855</name>
</gene>
<proteinExistence type="predicted"/>
<keyword evidence="2" id="KW-1185">Reference proteome</keyword>
<reference evidence="1 2" key="1">
    <citation type="submission" date="2020-11" db="EMBL/GenBank/DDBJ databases">
        <title>Treponema Peruensis nv. sp., first commensal Treponema isolated from human feces.</title>
        <authorList>
            <person name="Belkhou C."/>
            <person name="Raes J."/>
        </authorList>
    </citation>
    <scope>NUCLEOTIDE SEQUENCE [LARGE SCALE GENOMIC DNA]</scope>
    <source>
        <strain evidence="1 2">RCC2812</strain>
    </source>
</reference>
<organism evidence="1 2">
    <name type="scientific">Treponema peruense</name>
    <dbReference type="NCBI Taxonomy" id="2787628"/>
    <lineage>
        <taxon>Bacteria</taxon>
        <taxon>Pseudomonadati</taxon>
        <taxon>Spirochaetota</taxon>
        <taxon>Spirochaetia</taxon>
        <taxon>Spirochaetales</taxon>
        <taxon>Treponemataceae</taxon>
        <taxon>Treponema</taxon>
    </lineage>
</organism>